<dbReference type="SMART" id="SM00399">
    <property type="entry name" value="ZnF_C4"/>
    <property type="match status" value="1"/>
</dbReference>
<evidence type="ECO:0000256" key="1">
    <source>
        <dbReference type="ARBA" id="ARBA00005993"/>
    </source>
</evidence>
<keyword evidence="5" id="KW-0805">Transcription regulation</keyword>
<dbReference type="CDD" id="cd06916">
    <property type="entry name" value="NR_DBD_like"/>
    <property type="match status" value="1"/>
</dbReference>
<dbReference type="InterPro" id="IPR013088">
    <property type="entry name" value="Znf_NHR/GATA"/>
</dbReference>
<dbReference type="EMBL" id="UXSR01000225">
    <property type="protein sequence ID" value="VDD75668.1"/>
    <property type="molecule type" value="Genomic_DNA"/>
</dbReference>
<keyword evidence="9" id="KW-0539">Nucleus</keyword>
<evidence type="ECO:0000313" key="11">
    <source>
        <dbReference type="EMBL" id="VDD75668.1"/>
    </source>
</evidence>
<evidence type="ECO:0000256" key="3">
    <source>
        <dbReference type="ARBA" id="ARBA00022771"/>
    </source>
</evidence>
<proteinExistence type="inferred from homology"/>
<dbReference type="PRINTS" id="PR00047">
    <property type="entry name" value="STROIDFINGER"/>
</dbReference>
<dbReference type="AlphaFoldDB" id="A0A0R3U4S9"/>
<keyword evidence="2" id="KW-0479">Metal-binding</keyword>
<reference evidence="11 12" key="1">
    <citation type="submission" date="2018-10" db="EMBL/GenBank/DDBJ databases">
        <authorList>
            <consortium name="Pathogen Informatics"/>
        </authorList>
    </citation>
    <scope>NUCLEOTIDE SEQUENCE [LARGE SCALE GENOMIC DNA]</scope>
</reference>
<evidence type="ECO:0000256" key="6">
    <source>
        <dbReference type="ARBA" id="ARBA00023125"/>
    </source>
</evidence>
<name>A0A0R3U4S9_MESCO</name>
<dbReference type="GO" id="GO:0008270">
    <property type="term" value="F:zinc ion binding"/>
    <property type="evidence" value="ECO:0007669"/>
    <property type="project" value="UniProtKB-KW"/>
</dbReference>
<keyword evidence="8" id="KW-0675">Receptor</keyword>
<dbReference type="SUPFAM" id="SSF57716">
    <property type="entry name" value="Glucocorticoid receptor-like (DNA-binding domain)"/>
    <property type="match status" value="1"/>
</dbReference>
<evidence type="ECO:0000256" key="7">
    <source>
        <dbReference type="ARBA" id="ARBA00023163"/>
    </source>
</evidence>
<evidence type="ECO:0000256" key="5">
    <source>
        <dbReference type="ARBA" id="ARBA00023015"/>
    </source>
</evidence>
<evidence type="ECO:0000256" key="8">
    <source>
        <dbReference type="ARBA" id="ARBA00023170"/>
    </source>
</evidence>
<dbReference type="OrthoDB" id="5771769at2759"/>
<evidence type="ECO:0000256" key="4">
    <source>
        <dbReference type="ARBA" id="ARBA00022833"/>
    </source>
</evidence>
<evidence type="ECO:0000256" key="2">
    <source>
        <dbReference type="ARBA" id="ARBA00022723"/>
    </source>
</evidence>
<dbReference type="InterPro" id="IPR001628">
    <property type="entry name" value="Znf_hrmn_rcpt"/>
</dbReference>
<keyword evidence="6" id="KW-0238">DNA-binding</keyword>
<protein>
    <recommendedName>
        <fullName evidence="10">Nuclear receptor domain-containing protein</fullName>
    </recommendedName>
</protein>
<evidence type="ECO:0000313" key="12">
    <source>
        <dbReference type="Proteomes" id="UP000267029"/>
    </source>
</evidence>
<dbReference type="GO" id="GO:0043565">
    <property type="term" value="F:sequence-specific DNA binding"/>
    <property type="evidence" value="ECO:0007669"/>
    <property type="project" value="InterPro"/>
</dbReference>
<keyword evidence="4" id="KW-0862">Zinc</keyword>
<comment type="similarity">
    <text evidence="1">Belongs to the nuclear hormone receptor family.</text>
</comment>
<dbReference type="PANTHER" id="PTHR24082">
    <property type="entry name" value="NUCLEAR HORMONE RECEPTOR"/>
    <property type="match status" value="1"/>
</dbReference>
<organism evidence="11 12">
    <name type="scientific">Mesocestoides corti</name>
    <name type="common">Flatworm</name>
    <dbReference type="NCBI Taxonomy" id="53468"/>
    <lineage>
        <taxon>Eukaryota</taxon>
        <taxon>Metazoa</taxon>
        <taxon>Spiralia</taxon>
        <taxon>Lophotrochozoa</taxon>
        <taxon>Platyhelminthes</taxon>
        <taxon>Cestoda</taxon>
        <taxon>Eucestoda</taxon>
        <taxon>Cyclophyllidea</taxon>
        <taxon>Mesocestoididae</taxon>
        <taxon>Mesocestoides</taxon>
    </lineage>
</organism>
<dbReference type="InterPro" id="IPR050234">
    <property type="entry name" value="Nuclear_hormone_rcpt_NR1"/>
</dbReference>
<dbReference type="FunFam" id="3.30.50.10:FF:000030">
    <property type="entry name" value="Nuclear Hormone Receptor family"/>
    <property type="match status" value="1"/>
</dbReference>
<evidence type="ECO:0000256" key="9">
    <source>
        <dbReference type="ARBA" id="ARBA00023242"/>
    </source>
</evidence>
<evidence type="ECO:0000259" key="10">
    <source>
        <dbReference type="PROSITE" id="PS51030"/>
    </source>
</evidence>
<gene>
    <name evidence="11" type="ORF">MCOS_LOCUS1671</name>
</gene>
<accession>A0A0R3U4S9</accession>
<dbReference type="Proteomes" id="UP000267029">
    <property type="component" value="Unassembled WGS sequence"/>
</dbReference>
<keyword evidence="3" id="KW-0863">Zinc-finger</keyword>
<feature type="domain" description="Nuclear receptor" evidence="10">
    <location>
        <begin position="32"/>
        <end position="107"/>
    </location>
</feature>
<keyword evidence="7" id="KW-0804">Transcription</keyword>
<dbReference type="Gene3D" id="3.30.50.10">
    <property type="entry name" value="Erythroid Transcription Factor GATA-1, subunit A"/>
    <property type="match status" value="1"/>
</dbReference>
<dbReference type="STRING" id="53468.A0A0R3U4S9"/>
<sequence length="154" mass="17669">MTYIDGKLPHTPYRPISRSCRRMRNPTINSRKGLCAICGDVATGVHHGVPACEGCKGFFRRSVMRKTPYTCPRNKRCEITPTQRNKCQYCRFVKCTQAGMRMKIEIHPIEQTIGRLRQLVNACHKKALGVHGQKRPDERKIVTLDPLVSKRKHI</sequence>
<dbReference type="Pfam" id="PF00105">
    <property type="entry name" value="zf-C4"/>
    <property type="match status" value="1"/>
</dbReference>
<dbReference type="PROSITE" id="PS51030">
    <property type="entry name" value="NUCLEAR_REC_DBD_2"/>
    <property type="match status" value="1"/>
</dbReference>
<dbReference type="GO" id="GO:0003700">
    <property type="term" value="F:DNA-binding transcription factor activity"/>
    <property type="evidence" value="ECO:0007669"/>
    <property type="project" value="InterPro"/>
</dbReference>
<keyword evidence="12" id="KW-1185">Reference proteome</keyword>